<feature type="domain" description="FAT" evidence="15">
    <location>
        <begin position="1301"/>
        <end position="1858"/>
    </location>
</feature>
<dbReference type="InterPro" id="IPR018936">
    <property type="entry name" value="PI3/4_kinase_CS"/>
</dbReference>
<evidence type="ECO:0000256" key="12">
    <source>
        <dbReference type="ARBA" id="ARBA00024420"/>
    </source>
</evidence>
<dbReference type="PROSITE" id="PS00916">
    <property type="entry name" value="PI3_4_KINASE_2"/>
    <property type="match status" value="1"/>
</dbReference>
<protein>
    <recommendedName>
        <fullName evidence="12">Serine/threonine-protein kinase ATR</fullName>
        <ecNumber evidence="3">2.7.11.1</ecNumber>
    </recommendedName>
</protein>
<dbReference type="PANTHER" id="PTHR11139">
    <property type="entry name" value="ATAXIA TELANGIECTASIA MUTATED ATM -RELATED"/>
    <property type="match status" value="1"/>
</dbReference>
<evidence type="ECO:0000256" key="13">
    <source>
        <dbReference type="SAM" id="MobiDB-lite"/>
    </source>
</evidence>
<dbReference type="RefSeq" id="XP_035661643.1">
    <property type="nucleotide sequence ID" value="XM_035805750.1"/>
</dbReference>
<feature type="domain" description="PI3K/PI4K catalytic" evidence="14">
    <location>
        <begin position="1966"/>
        <end position="2272"/>
    </location>
</feature>
<dbReference type="GO" id="GO:0004674">
    <property type="term" value="F:protein serine/threonine kinase activity"/>
    <property type="evidence" value="ECO:0000318"/>
    <property type="project" value="GO_Central"/>
</dbReference>
<keyword evidence="10" id="KW-0234">DNA repair</keyword>
<sequence>MLSVLLPANGLDNVHTKELRSCVCGLLCYIYRHVPEGYEGCVSLRQHHLQQAVLGLLQHLGTAVHLGTAAGSQQYLVPCLFEAISAKMPPVKGDDPARGQGSSDQESASSGDEKLEKRGKLSRRRSLLPTQSQRATSSKQQKQTGDSQSIEKPEVYQLLEKKLQELCLKLQQEPTKETVLSLLEGIRVAVEVSVRCAASRGIVKEWLPASYLQNLCSVWFNTLKQAPALLSKDDLKECYLLVVQSIGAVLSVSDISAFGGENLRLMTMVLSFPWLLEDQNWLDLRVSGWCSAKEAADLCGQFAEAIGAEAESLCVNLLALVPREVAPKWRIHIMKAALNDSSVQVRTSLVRSFPILLHTLGHNSHHLVYDILHPLIRDKVPEVLQAISSTLGQLSCVVAKSTHLSRNNSSDDHLYKVTRLGCSVCQQKGISGPTASGHPVDPSMFLPFTQLLQNKDEAVRTGMVESIPELFSHIRVSADVPASMSLLQNFLSPVEDSSYDVRMGFSKQVGHLARGWLSDSSSPLVAKLKSAYLRANSSSNSIPLQETVVLTIGQLGRIAEGDLFGVVLINLLISLVSLSPVLAALAYSEIHDITKVRKTNLTSLLTKQRPIICKWLSEVLHDSQSSGGSSTCRLKNPAGILSEVASVFGCEDVRKFLLMCLQTLLPQLVHKACPETSAIIRLIAKELEMNRQDLLINNFKYIFRYLACNCKTDEKERALEFVQNETQIELRSLLRSDYQGLHNELLLYISSHYSQVFAGLATVAASTREGKGKGKVPREITTAQEMAEFLQPCLLGILAFFDSQLLTTSIPMEDKKLALESLITLMKLMGPKHITTVRVKVMTTLRICLRFKVKGFPELSCRAWDCFVHSVELSCLGPMLSQIVVTLLPLLQTQAKPVAGIFSFLIQDNREALQDHFHELYFMPELPELSKINAVLKQHIETPSSQSDLKSQLKHSLKGLGHESLDVRLHALSKLKQQLHANQVALHEMVEGSETADPIISHLVSVLLSSCRESDKTARSLVGECLGELGAIDPGRLDLKAHGQKEELSKFQAGVDDINFAHDLIMELARAFLAATDTRSQDCSAFSIQEILQTYECREGTKDTLGRRLWRGFPEHIQEILLPHLHSKYIVFSTATWTNMKKPIYRSNKGSTFQDWVYNWTGYLITKVKQDMASRVFRACSTVTKYNETTALFLLPHVLLHALLDGSTEEKQEACNEILAVLKYAEKMEEKGAQDFSHMAAQTVFSVLDHLTRWCRHRQLTLSVQRDDGKKGNRSSDRVLLRDDSPYNSVQGFLDLIPQDVLAVASFHCRAYTRALMHFESYLSASKPDIEPQLCLLQKLYVAMDEPDGVAGVMAIRKSEPDIKEQILQHESIGELRDASACYERALQTEASTVPHHQGLLRCLLGLGQLTTAMVHVNGVLADKPEWTKDLNAFRVEASWQLGNWDGLENYLKVYNGKSESKGSSNWSVGLGKILLAAKHRDEEDFWHQLQIVRNDQMGPLSAASMESGSYQRGYDYIVRLHMLCELQHGVKVLLRREDAGEQEDGSLDLEARARITQSSFRTREPLYSLRRCIINMAGSPDTVGKELGHCWLQSAKIARKAGHLQTAYSSLLNASTYSLPELLVEKAKWLWHQNDQHQALITLQKGVAEHFSDTAYMNCGSSEAASAKKHTHAKALLLVGRLMEDTAMYDSNQVMKQYKSVVEVYQEWEDGHFYLAKYYDRIMTTMRETPVKAGEIILYVVTYFGRSLQYGNQHIYQSMPRLLALWLDYGAKVSDLEKAGRAERSNMRVLLPKLNEIIANLTRKLAPYQFLTSFSQLISRICHSHAEVLTRLEDIIAMLLVTFPQQCMWLMMAVSKSTSLIRKKRCQDIFKKAKSMNSELNQFIQDATRLADKLLELCNKPVDPGVQHFSLSLHFKSLKRLLEDRKFSPILMPLQSALTVTLPSGPGPHANHEPFPAALVYIAGFEDTVEVLSSAAKPKKIAVRGSDGKAYFLMCKPHDDLRKDCRLMEFNAIVNKCLRKDPESRRRQLYIRTYSVVPLNEECGLIEWVNNTHPLRQVLIKIYKEKGMYTRASEFKPFLSKDLQKEERLHMFQNTILPKHPPVFREWFLKVFPDPTSWYQARLNYCRTTAVMSMVGYILGLGDRHGENILFDSTNGDCVHVDFNCLFNKGETFDWPELVPFRLTHNMVNAMGPLGYEGIFRRACETTMKVMREQKDPLMCVLRSFIFDPLVEWSRVNKSTRSVVPESGEISNEKAMTHVRDIDQRLQGVFKKMRGLPLSIEGHVHHLIQEATSDLLLCQMYIGWASFL</sequence>
<evidence type="ECO:0000256" key="3">
    <source>
        <dbReference type="ARBA" id="ARBA00012513"/>
    </source>
</evidence>
<dbReference type="Gene3D" id="1.25.10.10">
    <property type="entry name" value="Leucine-rich Repeat Variant"/>
    <property type="match status" value="2"/>
</dbReference>
<dbReference type="Pfam" id="PF23593">
    <property type="entry name" value="HEAT_ATR"/>
    <property type="match status" value="1"/>
</dbReference>
<dbReference type="InterPro" id="IPR014009">
    <property type="entry name" value="PIK_FAT"/>
</dbReference>
<evidence type="ECO:0000256" key="5">
    <source>
        <dbReference type="ARBA" id="ARBA00022679"/>
    </source>
</evidence>
<dbReference type="Pfam" id="PF25032">
    <property type="entry name" value="N-HEAT_ATR"/>
    <property type="match status" value="1"/>
</dbReference>
<dbReference type="InterPro" id="IPR011990">
    <property type="entry name" value="TPR-like_helical_dom_sf"/>
</dbReference>
<keyword evidence="5" id="KW-0808">Transferase</keyword>
<evidence type="ECO:0000256" key="4">
    <source>
        <dbReference type="ARBA" id="ARBA00022527"/>
    </source>
</evidence>
<reference evidence="18" key="1">
    <citation type="journal article" date="2016" name="Genome Biol. Evol.">
        <title>Conserved non-coding elements in the most distant genera of cephalochordates: the Goldilocks principle.</title>
        <authorList>
            <person name="Yue J.X."/>
            <person name="Kozmikova I."/>
            <person name="Ono H."/>
            <person name="Nossa C.W."/>
            <person name="Kozmik Z."/>
            <person name="Putnam N.H."/>
            <person name="Yu J.K."/>
            <person name="Holland L.Z."/>
        </authorList>
    </citation>
    <scope>NUCLEOTIDE SEQUENCE</scope>
</reference>
<dbReference type="Pfam" id="PF00454">
    <property type="entry name" value="PI3_PI4_kinase"/>
    <property type="match status" value="1"/>
</dbReference>
<dbReference type="SMART" id="SM01343">
    <property type="entry name" value="FATC"/>
    <property type="match status" value="1"/>
</dbReference>
<dbReference type="OrthoDB" id="381190at2759"/>
<feature type="region of interest" description="Disordered" evidence="13">
    <location>
        <begin position="90"/>
        <end position="150"/>
    </location>
</feature>
<dbReference type="InterPro" id="IPR057564">
    <property type="entry name" value="HEAT_ATR"/>
</dbReference>
<feature type="compositionally biased region" description="Polar residues" evidence="13">
    <location>
        <begin position="100"/>
        <end position="110"/>
    </location>
</feature>
<accession>A0A9J7KIY5</accession>
<dbReference type="GO" id="GO:0005634">
    <property type="term" value="C:nucleus"/>
    <property type="evidence" value="ECO:0000318"/>
    <property type="project" value="GO_Central"/>
</dbReference>
<evidence type="ECO:0000256" key="9">
    <source>
        <dbReference type="ARBA" id="ARBA00022840"/>
    </source>
</evidence>
<dbReference type="GO" id="GO:0000077">
    <property type="term" value="P:DNA damage checkpoint signaling"/>
    <property type="evidence" value="ECO:0000318"/>
    <property type="project" value="GO_Central"/>
</dbReference>
<dbReference type="InterPro" id="IPR012993">
    <property type="entry name" value="UME"/>
</dbReference>
<dbReference type="SMART" id="SM00802">
    <property type="entry name" value="UME"/>
    <property type="match status" value="1"/>
</dbReference>
<dbReference type="Gene3D" id="3.30.1010.10">
    <property type="entry name" value="Phosphatidylinositol 3-kinase Catalytic Subunit, Chain A, domain 4"/>
    <property type="match status" value="1"/>
</dbReference>
<evidence type="ECO:0000259" key="14">
    <source>
        <dbReference type="PROSITE" id="PS50290"/>
    </source>
</evidence>
<dbReference type="GeneID" id="118405911"/>
<dbReference type="InterPro" id="IPR011009">
    <property type="entry name" value="Kinase-like_dom_sf"/>
</dbReference>
<evidence type="ECO:0000256" key="10">
    <source>
        <dbReference type="ARBA" id="ARBA00023204"/>
    </source>
</evidence>
<gene>
    <name evidence="18" type="primary">LOC118405911</name>
</gene>
<dbReference type="FunFam" id="1.10.1070.11:FF:000009">
    <property type="entry name" value="Putative serine/threonine-protein kinase ATR"/>
    <property type="match status" value="1"/>
</dbReference>
<dbReference type="Proteomes" id="UP000001554">
    <property type="component" value="Chromosome 2"/>
</dbReference>
<proteinExistence type="inferred from homology"/>
<dbReference type="SMART" id="SM00146">
    <property type="entry name" value="PI3Kc"/>
    <property type="match status" value="1"/>
</dbReference>
<dbReference type="SUPFAM" id="SSF48371">
    <property type="entry name" value="ARM repeat"/>
    <property type="match status" value="1"/>
</dbReference>
<evidence type="ECO:0000256" key="8">
    <source>
        <dbReference type="ARBA" id="ARBA00022777"/>
    </source>
</evidence>
<comment type="subcellular location">
    <subcellularLocation>
        <location evidence="1">Nucleus</location>
    </subcellularLocation>
</comment>
<dbReference type="PROSITE" id="PS50290">
    <property type="entry name" value="PI3_4_KINASE_3"/>
    <property type="match status" value="1"/>
</dbReference>
<organism evidence="17 18">
    <name type="scientific">Branchiostoma floridae</name>
    <name type="common">Florida lancelet</name>
    <name type="synonym">Amphioxus</name>
    <dbReference type="NCBI Taxonomy" id="7739"/>
    <lineage>
        <taxon>Eukaryota</taxon>
        <taxon>Metazoa</taxon>
        <taxon>Chordata</taxon>
        <taxon>Cephalochordata</taxon>
        <taxon>Leptocardii</taxon>
        <taxon>Amphioxiformes</taxon>
        <taxon>Branchiostomatidae</taxon>
        <taxon>Branchiostoma</taxon>
    </lineage>
</organism>
<reference evidence="18" key="3">
    <citation type="submission" date="2025-08" db="UniProtKB">
        <authorList>
            <consortium name="RefSeq"/>
        </authorList>
    </citation>
    <scope>IDENTIFICATION</scope>
</reference>
<keyword evidence="8" id="KW-0418">Kinase</keyword>
<keyword evidence="7" id="KW-0227">DNA damage</keyword>
<feature type="domain" description="FATC" evidence="16">
    <location>
        <begin position="2277"/>
        <end position="2309"/>
    </location>
</feature>
<keyword evidence="6" id="KW-0547">Nucleotide-binding</keyword>
<dbReference type="Pfam" id="PF08064">
    <property type="entry name" value="UME"/>
    <property type="match status" value="1"/>
</dbReference>
<dbReference type="InterPro" id="IPR056803">
    <property type="entry name" value="ATR-like_N-HEAT"/>
</dbReference>
<keyword evidence="4" id="KW-0723">Serine/threonine-protein kinase</keyword>
<reference evidence="17" key="2">
    <citation type="journal article" date="2020" name="Nat. Ecol. Evol.">
        <title>Deeply conserved synteny resolves early events in vertebrate evolution.</title>
        <authorList>
            <person name="Simakov O."/>
            <person name="Marletaz F."/>
            <person name="Yue J.X."/>
            <person name="O'Connell B."/>
            <person name="Jenkins J."/>
            <person name="Brandt A."/>
            <person name="Calef R."/>
            <person name="Tung C.H."/>
            <person name="Huang T.K."/>
            <person name="Schmutz J."/>
            <person name="Satoh N."/>
            <person name="Yu J.K."/>
            <person name="Putnam N.H."/>
            <person name="Green R.E."/>
            <person name="Rokhsar D.S."/>
        </authorList>
    </citation>
    <scope>NUCLEOTIDE SEQUENCE [LARGE SCALE GENOMIC DNA]</scope>
    <source>
        <strain evidence="17">S238N-H82</strain>
    </source>
</reference>
<dbReference type="Pfam" id="PF02260">
    <property type="entry name" value="FATC"/>
    <property type="match status" value="1"/>
</dbReference>
<keyword evidence="11" id="KW-0539">Nucleus</keyword>
<comment type="similarity">
    <text evidence="2">Belongs to the PI3/PI4-kinase family. ATM subfamily.</text>
</comment>
<dbReference type="KEGG" id="bfo:118405911"/>
<dbReference type="InterPro" id="IPR056802">
    <property type="entry name" value="ATR-like_M-HEAT"/>
</dbReference>
<dbReference type="PROSITE" id="PS51189">
    <property type="entry name" value="FAT"/>
    <property type="match status" value="1"/>
</dbReference>
<dbReference type="InterPro" id="IPR003151">
    <property type="entry name" value="PIK-rel_kinase_FAT"/>
</dbReference>
<dbReference type="InterPro" id="IPR016024">
    <property type="entry name" value="ARM-type_fold"/>
</dbReference>
<dbReference type="Pfam" id="PF25030">
    <property type="entry name" value="M-HEAT_ATR"/>
    <property type="match status" value="1"/>
</dbReference>
<evidence type="ECO:0000256" key="2">
    <source>
        <dbReference type="ARBA" id="ARBA00010769"/>
    </source>
</evidence>
<dbReference type="InterPro" id="IPR003152">
    <property type="entry name" value="FATC_dom"/>
</dbReference>
<dbReference type="InterPro" id="IPR011989">
    <property type="entry name" value="ARM-like"/>
</dbReference>
<dbReference type="PANTHER" id="PTHR11139:SF69">
    <property type="entry name" value="SERINE_THREONINE-PROTEIN KINASE ATR"/>
    <property type="match status" value="1"/>
</dbReference>
<dbReference type="InterPro" id="IPR000403">
    <property type="entry name" value="PI3/4_kinase_cat_dom"/>
</dbReference>
<evidence type="ECO:0000256" key="7">
    <source>
        <dbReference type="ARBA" id="ARBA00022763"/>
    </source>
</evidence>
<dbReference type="GO" id="GO:0000723">
    <property type="term" value="P:telomere maintenance"/>
    <property type="evidence" value="ECO:0000318"/>
    <property type="project" value="GO_Central"/>
</dbReference>
<evidence type="ECO:0000313" key="18">
    <source>
        <dbReference type="RefSeq" id="XP_035661643.1"/>
    </source>
</evidence>
<dbReference type="OMA" id="SMYIGWC"/>
<dbReference type="PROSITE" id="PS51190">
    <property type="entry name" value="FATC"/>
    <property type="match status" value="1"/>
</dbReference>
<dbReference type="EC" id="2.7.11.1" evidence="3"/>
<evidence type="ECO:0000256" key="6">
    <source>
        <dbReference type="ARBA" id="ARBA00022741"/>
    </source>
</evidence>
<name>A0A9J7KIY5_BRAFL</name>
<dbReference type="GO" id="GO:0005524">
    <property type="term" value="F:ATP binding"/>
    <property type="evidence" value="ECO:0007669"/>
    <property type="project" value="UniProtKB-KW"/>
</dbReference>
<feature type="compositionally biased region" description="Polar residues" evidence="13">
    <location>
        <begin position="129"/>
        <end position="148"/>
    </location>
</feature>
<keyword evidence="9" id="KW-0067">ATP-binding</keyword>
<dbReference type="CDD" id="cd00892">
    <property type="entry name" value="PIKKc_ATR"/>
    <property type="match status" value="1"/>
</dbReference>
<dbReference type="SUPFAM" id="SSF56112">
    <property type="entry name" value="Protein kinase-like (PK-like)"/>
    <property type="match status" value="1"/>
</dbReference>
<dbReference type="GO" id="GO:0005694">
    <property type="term" value="C:chromosome"/>
    <property type="evidence" value="ECO:0000318"/>
    <property type="project" value="GO_Central"/>
</dbReference>
<dbReference type="InterPro" id="IPR050517">
    <property type="entry name" value="DDR_Repair_Kinase"/>
</dbReference>
<dbReference type="Pfam" id="PF02259">
    <property type="entry name" value="FAT"/>
    <property type="match status" value="1"/>
</dbReference>
<dbReference type="FunFam" id="3.30.1010.10:FF:000011">
    <property type="entry name" value="serine/threonine-protein kinase ATR"/>
    <property type="match status" value="1"/>
</dbReference>
<dbReference type="SUPFAM" id="SSF48452">
    <property type="entry name" value="TPR-like"/>
    <property type="match status" value="1"/>
</dbReference>
<evidence type="ECO:0000256" key="1">
    <source>
        <dbReference type="ARBA" id="ARBA00004123"/>
    </source>
</evidence>
<evidence type="ECO:0000259" key="16">
    <source>
        <dbReference type="PROSITE" id="PS51190"/>
    </source>
</evidence>
<evidence type="ECO:0000259" key="15">
    <source>
        <dbReference type="PROSITE" id="PS51189"/>
    </source>
</evidence>
<dbReference type="Gene3D" id="1.25.40.10">
    <property type="entry name" value="Tetratricopeptide repeat domain"/>
    <property type="match status" value="1"/>
</dbReference>
<evidence type="ECO:0000256" key="11">
    <source>
        <dbReference type="ARBA" id="ARBA00023242"/>
    </source>
</evidence>
<dbReference type="Gene3D" id="1.10.1070.11">
    <property type="entry name" value="Phosphatidylinositol 3-/4-kinase, catalytic domain"/>
    <property type="match status" value="1"/>
</dbReference>
<dbReference type="InterPro" id="IPR036940">
    <property type="entry name" value="PI3/4_kinase_cat_sf"/>
</dbReference>
<evidence type="ECO:0000313" key="17">
    <source>
        <dbReference type="Proteomes" id="UP000001554"/>
    </source>
</evidence>
<dbReference type="GO" id="GO:0006281">
    <property type="term" value="P:DNA repair"/>
    <property type="evidence" value="ECO:0000318"/>
    <property type="project" value="GO_Central"/>
</dbReference>
<keyword evidence="17" id="KW-1185">Reference proteome</keyword>